<name>A0A9N8RZH8_9BURK</name>
<organism evidence="3 4">
    <name type="scientific">Paraburkholderia saeva</name>
    <dbReference type="NCBI Taxonomy" id="2777537"/>
    <lineage>
        <taxon>Bacteria</taxon>
        <taxon>Pseudomonadati</taxon>
        <taxon>Pseudomonadota</taxon>
        <taxon>Betaproteobacteria</taxon>
        <taxon>Burkholderiales</taxon>
        <taxon>Burkholderiaceae</taxon>
        <taxon>Paraburkholderia</taxon>
    </lineage>
</organism>
<keyword evidence="4" id="KW-1185">Reference proteome</keyword>
<evidence type="ECO:0000313" key="3">
    <source>
        <dbReference type="EMBL" id="CAG4918011.1"/>
    </source>
</evidence>
<evidence type="ECO:0000256" key="1">
    <source>
        <dbReference type="SAM" id="MobiDB-lite"/>
    </source>
</evidence>
<feature type="compositionally biased region" description="Gly residues" evidence="1">
    <location>
        <begin position="23"/>
        <end position="33"/>
    </location>
</feature>
<feature type="region of interest" description="Disordered" evidence="1">
    <location>
        <begin position="23"/>
        <end position="92"/>
    </location>
</feature>
<dbReference type="Proteomes" id="UP000789704">
    <property type="component" value="Unassembled WGS sequence"/>
</dbReference>
<dbReference type="AlphaFoldDB" id="A0A9N8RZH8"/>
<protein>
    <submittedName>
        <fullName evidence="3">Uncharacterized protein</fullName>
    </submittedName>
</protein>
<keyword evidence="2" id="KW-0732">Signal</keyword>
<feature type="compositionally biased region" description="Polar residues" evidence="1">
    <location>
        <begin position="76"/>
        <end position="92"/>
    </location>
</feature>
<comment type="caution">
    <text evidence="3">The sequence shown here is derived from an EMBL/GenBank/DDBJ whole genome shotgun (WGS) entry which is preliminary data.</text>
</comment>
<feature type="signal peptide" evidence="2">
    <location>
        <begin position="1"/>
        <end position="21"/>
    </location>
</feature>
<feature type="compositionally biased region" description="Basic residues" evidence="1">
    <location>
        <begin position="61"/>
        <end position="73"/>
    </location>
</feature>
<evidence type="ECO:0000256" key="2">
    <source>
        <dbReference type="SAM" id="SignalP"/>
    </source>
</evidence>
<feature type="chain" id="PRO_5040478436" evidence="2">
    <location>
        <begin position="22"/>
        <end position="92"/>
    </location>
</feature>
<dbReference type="RefSeq" id="WP_228882262.1">
    <property type="nucleotide sequence ID" value="NZ_CAJQYX010000001.1"/>
</dbReference>
<gene>
    <name evidence="3" type="ORF">LMG31841_04742</name>
</gene>
<evidence type="ECO:0000313" key="4">
    <source>
        <dbReference type="Proteomes" id="UP000789704"/>
    </source>
</evidence>
<reference evidence="3" key="1">
    <citation type="submission" date="2021-04" db="EMBL/GenBank/DDBJ databases">
        <authorList>
            <person name="Vanwijnsberghe S."/>
        </authorList>
    </citation>
    <scope>NUCLEOTIDE SEQUENCE</scope>
    <source>
        <strain evidence="3">LMG 31841</strain>
    </source>
</reference>
<feature type="compositionally biased region" description="Low complexity" evidence="1">
    <location>
        <begin position="34"/>
        <end position="57"/>
    </location>
</feature>
<sequence length="92" mass="8864">MKIRNVVIASLLCTASALAIAQGNGGGTGGGATGQPAADGGNNNPAAVAQGSSGSVAPMKHTSKKQHSTKTKKPMSDSTMPAANASSATQGQ</sequence>
<accession>A0A9N8RZH8</accession>
<dbReference type="EMBL" id="CAJQZC010000010">
    <property type="protein sequence ID" value="CAG4918011.1"/>
    <property type="molecule type" value="Genomic_DNA"/>
</dbReference>
<proteinExistence type="predicted"/>